<keyword evidence="2" id="KW-1003">Cell membrane</keyword>
<dbReference type="Pfam" id="PF13624">
    <property type="entry name" value="SurA_N_3"/>
    <property type="match status" value="1"/>
</dbReference>
<dbReference type="OrthoDB" id="6553282at2"/>
<proteinExistence type="predicted"/>
<organism evidence="6 7">
    <name type="scientific">Buchnera aphidicola</name>
    <name type="common">Cinara piceae</name>
    <dbReference type="NCBI Taxonomy" id="1660043"/>
    <lineage>
        <taxon>Bacteria</taxon>
        <taxon>Pseudomonadati</taxon>
        <taxon>Pseudomonadota</taxon>
        <taxon>Gammaproteobacteria</taxon>
        <taxon>Enterobacterales</taxon>
        <taxon>Erwiniaceae</taxon>
        <taxon>Buchnera</taxon>
    </lineage>
</organism>
<keyword evidence="3 5" id="KW-0472">Membrane</keyword>
<comment type="subcellular location">
    <subcellularLocation>
        <location evidence="1">Cell membrane</location>
    </subcellularLocation>
</comment>
<dbReference type="PANTHER" id="PTHR47529">
    <property type="entry name" value="PEPTIDYL-PROLYL CIS-TRANS ISOMERASE D"/>
    <property type="match status" value="1"/>
</dbReference>
<dbReference type="GO" id="GO:0003755">
    <property type="term" value="F:peptidyl-prolyl cis-trans isomerase activity"/>
    <property type="evidence" value="ECO:0007669"/>
    <property type="project" value="UniProtKB-EC"/>
</dbReference>
<accession>A0A803FU77</accession>
<dbReference type="EMBL" id="LR217739">
    <property type="protein sequence ID" value="VFP88620.1"/>
    <property type="molecule type" value="Genomic_DNA"/>
</dbReference>
<keyword evidence="4" id="KW-0143">Chaperone</keyword>
<dbReference type="Proteomes" id="UP000294455">
    <property type="component" value="Chromosome"/>
</dbReference>
<sequence>MSLSNSFYKKNILITITTIIISSIILSNIAGILINKKELPFITINKEKIYYKILQLSYNIIKKKTTADIKNILHDQIKKKEYKQYVLQQIIIKIINEVLLKQYVNLINLNMLEKYAKDIIFSSKYFNINNSFNYKKYVKFINFIMHSHSQYINALKKKIAVQYLIKLLLKSIIILKEDIKNKFKKIINKKNIQIINFKIDLKKIEKKNNINDIEKYFHLNKEKFYKPESKIIKVTHLKKKQHIKNNSTQLTLKYIKKKIKKQKYNFNLIKINCLKIKNFFLNMLQKKKIYTAIKNKIFKKKNKKIRLGWIQFKNIPKIIKKFQLKKIGDYTKIIFYKNNFFIFKLNSVKKINNKNMCMIKNHIIKKNKHQKNVFKNIILNNMLSILLNENNLKLKNLLPKNSIKTYTKKIIQSSRKIKNDYLNTFNKYIKKIFFSKKKSSINQKIQTYTNKKKHIYLLQMKSYITKSLPEKKIIYKKILNNFALKKMYKKNYIYIKNLLLENYNKKNFFFNKNPIYTYNPQTLLFNNNNEIKQIIKQLPPIKNNKCIYIFFKTPKQQNYLIVFKKEFFEKIDKTEKYLIYPQIKQHLKIKVITTILQNLYKKSKITFNSN</sequence>
<evidence type="ECO:0000256" key="2">
    <source>
        <dbReference type="ARBA" id="ARBA00022475"/>
    </source>
</evidence>
<dbReference type="RefSeq" id="WP_154049355.1">
    <property type="nucleotide sequence ID" value="NZ_LR217739.1"/>
</dbReference>
<name>A0A803FU77_9GAMM</name>
<protein>
    <submittedName>
        <fullName evidence="6">Peptidyl-prolyl cis-trans isomerase D</fullName>
        <ecNumber evidence="6">5.2.1.8</ecNumber>
    </submittedName>
</protein>
<feature type="transmembrane region" description="Helical" evidence="5">
    <location>
        <begin position="12"/>
        <end position="34"/>
    </location>
</feature>
<dbReference type="EC" id="5.2.1.8" evidence="6"/>
<dbReference type="AlphaFoldDB" id="A0A803FU77"/>
<reference evidence="6 7" key="1">
    <citation type="submission" date="2019-02" db="EMBL/GenBank/DDBJ databases">
        <authorList>
            <person name="Manzano-Marin A."/>
            <person name="Manzano-Marin A."/>
        </authorList>
    </citation>
    <scope>NUCLEOTIDE SEQUENCE [LARGE SCALE GENOMIC DNA]</scope>
    <source>
        <strain evidence="6 7">BuCipiceae</strain>
    </source>
</reference>
<evidence type="ECO:0000313" key="6">
    <source>
        <dbReference type="EMBL" id="VFP88620.1"/>
    </source>
</evidence>
<dbReference type="InterPro" id="IPR052029">
    <property type="entry name" value="PpiD_chaperone"/>
</dbReference>
<evidence type="ECO:0000256" key="3">
    <source>
        <dbReference type="ARBA" id="ARBA00023136"/>
    </source>
</evidence>
<gene>
    <name evidence="6" type="primary">ppiD</name>
    <name evidence="6" type="ORF">BUCIPICE3303_307</name>
</gene>
<keyword evidence="5" id="KW-0812">Transmembrane</keyword>
<evidence type="ECO:0000256" key="5">
    <source>
        <dbReference type="SAM" id="Phobius"/>
    </source>
</evidence>
<keyword evidence="5" id="KW-1133">Transmembrane helix</keyword>
<keyword evidence="6" id="KW-0413">Isomerase</keyword>
<dbReference type="GO" id="GO:0005886">
    <property type="term" value="C:plasma membrane"/>
    <property type="evidence" value="ECO:0007669"/>
    <property type="project" value="UniProtKB-SubCell"/>
</dbReference>
<dbReference type="PANTHER" id="PTHR47529:SF1">
    <property type="entry name" value="PERIPLASMIC CHAPERONE PPID"/>
    <property type="match status" value="1"/>
</dbReference>
<evidence type="ECO:0000256" key="4">
    <source>
        <dbReference type="ARBA" id="ARBA00023186"/>
    </source>
</evidence>
<evidence type="ECO:0000313" key="7">
    <source>
        <dbReference type="Proteomes" id="UP000294455"/>
    </source>
</evidence>
<evidence type="ECO:0000256" key="1">
    <source>
        <dbReference type="ARBA" id="ARBA00004236"/>
    </source>
</evidence>